<dbReference type="PANTHER" id="PTHR42659">
    <property type="entry name" value="XANTHINE DEHYDROGENASE SUBUNIT C-RELATED"/>
    <property type="match status" value="1"/>
</dbReference>
<dbReference type="InterPro" id="IPR016167">
    <property type="entry name" value="FAD-bd_PCMH_sub1"/>
</dbReference>
<reference evidence="5" key="1">
    <citation type="submission" date="2019-03" db="EMBL/GenBank/DDBJ databases">
        <title>Afifella sp. nov., isolated from activated sludge.</title>
        <authorList>
            <person name="Li Q."/>
            <person name="Liu Y."/>
        </authorList>
    </citation>
    <scope>NUCLEOTIDE SEQUENCE</scope>
    <source>
        <strain evidence="5">L72</strain>
    </source>
</reference>
<dbReference type="PROSITE" id="PS51387">
    <property type="entry name" value="FAD_PCMH"/>
    <property type="match status" value="1"/>
</dbReference>
<dbReference type="Proteomes" id="UP000773614">
    <property type="component" value="Unassembled WGS sequence"/>
</dbReference>
<dbReference type="Gene3D" id="3.30.465.10">
    <property type="match status" value="1"/>
</dbReference>
<evidence type="ECO:0000256" key="2">
    <source>
        <dbReference type="ARBA" id="ARBA00022827"/>
    </source>
</evidence>
<dbReference type="GO" id="GO:0016491">
    <property type="term" value="F:oxidoreductase activity"/>
    <property type="evidence" value="ECO:0007669"/>
    <property type="project" value="UniProtKB-KW"/>
</dbReference>
<comment type="caution">
    <text evidence="5">The sequence shown here is derived from an EMBL/GenBank/DDBJ whole genome shotgun (WGS) entry which is preliminary data.</text>
</comment>
<dbReference type="EMBL" id="SPKJ01000071">
    <property type="protein sequence ID" value="MYZ49364.1"/>
    <property type="molecule type" value="Genomic_DNA"/>
</dbReference>
<dbReference type="AlphaFoldDB" id="A0A964T7S2"/>
<evidence type="ECO:0000313" key="5">
    <source>
        <dbReference type="EMBL" id="MYZ49364.1"/>
    </source>
</evidence>
<keyword evidence="6" id="KW-1185">Reference proteome</keyword>
<keyword evidence="3" id="KW-0560">Oxidoreductase</keyword>
<dbReference type="Gene3D" id="3.30.43.10">
    <property type="entry name" value="Uridine Diphospho-n-acetylenolpyruvylglucosamine Reductase, domain 2"/>
    <property type="match status" value="1"/>
</dbReference>
<name>A0A964T7S2_9HYPH</name>
<organism evidence="5 6">
    <name type="scientific">Propylenella binzhouense</name>
    <dbReference type="NCBI Taxonomy" id="2555902"/>
    <lineage>
        <taxon>Bacteria</taxon>
        <taxon>Pseudomonadati</taxon>
        <taxon>Pseudomonadota</taxon>
        <taxon>Alphaproteobacteria</taxon>
        <taxon>Hyphomicrobiales</taxon>
        <taxon>Propylenellaceae</taxon>
        <taxon>Propylenella</taxon>
    </lineage>
</organism>
<gene>
    <name evidence="5" type="ORF">E4O86_16765</name>
</gene>
<dbReference type="GO" id="GO:0071949">
    <property type="term" value="F:FAD binding"/>
    <property type="evidence" value="ECO:0007669"/>
    <property type="project" value="InterPro"/>
</dbReference>
<evidence type="ECO:0000313" key="6">
    <source>
        <dbReference type="Proteomes" id="UP000773614"/>
    </source>
</evidence>
<dbReference type="PANTHER" id="PTHR42659:SF2">
    <property type="entry name" value="XANTHINE DEHYDROGENASE SUBUNIT C-RELATED"/>
    <property type="match status" value="1"/>
</dbReference>
<evidence type="ECO:0000256" key="3">
    <source>
        <dbReference type="ARBA" id="ARBA00023002"/>
    </source>
</evidence>
<dbReference type="OrthoDB" id="9793944at2"/>
<evidence type="ECO:0000256" key="1">
    <source>
        <dbReference type="ARBA" id="ARBA00022630"/>
    </source>
</evidence>
<feature type="domain" description="FAD-binding PCMH-type" evidence="4">
    <location>
        <begin position="1"/>
        <end position="177"/>
    </location>
</feature>
<dbReference type="InterPro" id="IPR036318">
    <property type="entry name" value="FAD-bd_PCMH-like_sf"/>
</dbReference>
<dbReference type="RefSeq" id="WP_161141705.1">
    <property type="nucleotide sequence ID" value="NZ_SPKJ01000071.1"/>
</dbReference>
<feature type="non-terminal residue" evidence="5">
    <location>
        <position position="231"/>
    </location>
</feature>
<protein>
    <submittedName>
        <fullName evidence="5">Carbon monoxide dehydrogenase</fullName>
    </submittedName>
</protein>
<dbReference type="InterPro" id="IPR051312">
    <property type="entry name" value="Diverse_Substr_Oxidored"/>
</dbReference>
<accession>A0A964T7S2</accession>
<dbReference type="InterPro" id="IPR016169">
    <property type="entry name" value="FAD-bd_PCMH_sub2"/>
</dbReference>
<proteinExistence type="predicted"/>
<dbReference type="InterPro" id="IPR002346">
    <property type="entry name" value="Mopterin_DH_FAD-bd"/>
</dbReference>
<evidence type="ECO:0000259" key="4">
    <source>
        <dbReference type="PROSITE" id="PS51387"/>
    </source>
</evidence>
<dbReference type="Pfam" id="PF00941">
    <property type="entry name" value="FAD_binding_5"/>
    <property type="match status" value="1"/>
</dbReference>
<sequence>MKPAPFDYRRAESVDDAIGALAGGEGDALPLAGGQSLLPLLALRMSAPRLLVDIGRIAEMRAVEEAADRVVLGAAITHAEIEDGLVPDPGQGLMRRVARKIAYRAVRNQGTIGGSIAMADPAADWPVCLIALEAVARLAGPAGRRTLAVADLIEDVYTTALEPGELIVAFEIPRLGPAARTGIGKVSRKTGAFAMSQAVAVMRDGARPARVVLAGAGGRARRLDAVSAALE</sequence>
<dbReference type="InterPro" id="IPR016166">
    <property type="entry name" value="FAD-bd_PCMH"/>
</dbReference>
<keyword evidence="1" id="KW-0285">Flavoprotein</keyword>
<dbReference type="SUPFAM" id="SSF56176">
    <property type="entry name" value="FAD-binding/transporter-associated domain-like"/>
    <property type="match status" value="1"/>
</dbReference>
<keyword evidence="2" id="KW-0274">FAD</keyword>